<keyword evidence="11" id="KW-1185">Reference proteome</keyword>
<feature type="compositionally biased region" description="Basic and acidic residues" evidence="8">
    <location>
        <begin position="203"/>
        <end position="251"/>
    </location>
</feature>
<dbReference type="Gene3D" id="3.40.50.300">
    <property type="entry name" value="P-loop containing nucleotide triphosphate hydrolases"/>
    <property type="match status" value="1"/>
</dbReference>
<feature type="compositionally biased region" description="Basic and acidic residues" evidence="8">
    <location>
        <begin position="258"/>
        <end position="269"/>
    </location>
</feature>
<feature type="coiled-coil region" evidence="7">
    <location>
        <begin position="1439"/>
        <end position="1466"/>
    </location>
</feature>
<dbReference type="GO" id="GO:0016887">
    <property type="term" value="F:ATP hydrolysis activity"/>
    <property type="evidence" value="ECO:0007669"/>
    <property type="project" value="InterPro"/>
</dbReference>
<gene>
    <name evidence="10" type="ORF">F8M41_023983</name>
</gene>
<feature type="region of interest" description="Disordered" evidence="8">
    <location>
        <begin position="203"/>
        <end position="329"/>
    </location>
</feature>
<evidence type="ECO:0000256" key="2">
    <source>
        <dbReference type="ARBA" id="ARBA00022490"/>
    </source>
</evidence>
<evidence type="ECO:0000313" key="10">
    <source>
        <dbReference type="EMBL" id="KAF0561195.1"/>
    </source>
</evidence>
<comment type="subcellular location">
    <subcellularLocation>
        <location evidence="1">Cytoplasm</location>
    </subcellularLocation>
</comment>
<organism evidence="10 11">
    <name type="scientific">Gigaspora margarita</name>
    <dbReference type="NCBI Taxonomy" id="4874"/>
    <lineage>
        <taxon>Eukaryota</taxon>
        <taxon>Fungi</taxon>
        <taxon>Fungi incertae sedis</taxon>
        <taxon>Mucoromycota</taxon>
        <taxon>Glomeromycotina</taxon>
        <taxon>Glomeromycetes</taxon>
        <taxon>Diversisporales</taxon>
        <taxon>Gigasporaceae</taxon>
        <taxon>Gigaspora</taxon>
    </lineage>
</organism>
<keyword evidence="5" id="KW-0862">Zinc</keyword>
<dbReference type="GO" id="GO:0002376">
    <property type="term" value="P:immune system process"/>
    <property type="evidence" value="ECO:0007669"/>
    <property type="project" value="UniProtKB-KW"/>
</dbReference>
<dbReference type="OrthoDB" id="2423195at2759"/>
<keyword evidence="4" id="KW-0863">Zinc-finger</keyword>
<dbReference type="GO" id="GO:0005737">
    <property type="term" value="C:cytoplasm"/>
    <property type="evidence" value="ECO:0007669"/>
    <property type="project" value="UniProtKB-SubCell"/>
</dbReference>
<evidence type="ECO:0000256" key="8">
    <source>
        <dbReference type="SAM" id="MobiDB-lite"/>
    </source>
</evidence>
<name>A0A8H4B5B0_GIGMA</name>
<feature type="compositionally biased region" description="Basic and acidic residues" evidence="8">
    <location>
        <begin position="293"/>
        <end position="329"/>
    </location>
</feature>
<dbReference type="InterPro" id="IPR027417">
    <property type="entry name" value="P-loop_NTPase"/>
</dbReference>
<evidence type="ECO:0000256" key="7">
    <source>
        <dbReference type="SAM" id="Coils"/>
    </source>
</evidence>
<reference evidence="10 11" key="1">
    <citation type="journal article" date="2019" name="Environ. Microbiol.">
        <title>At the nexus of three kingdoms: the genome of the mycorrhizal fungus Gigaspora margarita provides insights into plant, endobacterial and fungal interactions.</title>
        <authorList>
            <person name="Venice F."/>
            <person name="Ghignone S."/>
            <person name="Salvioli di Fossalunga A."/>
            <person name="Amselem J."/>
            <person name="Novero M."/>
            <person name="Xianan X."/>
            <person name="Sedzielewska Toro K."/>
            <person name="Morin E."/>
            <person name="Lipzen A."/>
            <person name="Grigoriev I.V."/>
            <person name="Henrissat B."/>
            <person name="Martin F.M."/>
            <person name="Bonfante P."/>
        </authorList>
    </citation>
    <scope>NUCLEOTIDE SEQUENCE [LARGE SCALE GENOMIC DNA]</scope>
    <source>
        <strain evidence="10 11">BEG34</strain>
    </source>
</reference>
<keyword evidence="7" id="KW-0175">Coiled coil</keyword>
<evidence type="ECO:0000256" key="6">
    <source>
        <dbReference type="ARBA" id="ARBA00022859"/>
    </source>
</evidence>
<dbReference type="InterPro" id="IPR003593">
    <property type="entry name" value="AAA+_ATPase"/>
</dbReference>
<sequence>MSSTIYQNDGSDNENDDGWQERRFELEYGFGNYDSDVSKFNNISQSNQNNSNIIMSHQIPQKTSSKSNIFKKLLRFVDTSDSSITTSFLEDDCVQITFHAHLPPKIEDISRDFNSVEKAIPCVIGNIDELGNWENVVVPLKQSYSNPLNFFGEKNSTYWVSEPVIIPVRKFNEGEIKYKYAVQIVEKVDKKGIKAEEKRIKEAEKKAEKDRKDAEKKAAKERKEEEKRAKKAEKERNESEKQAAKNKKSGDDNIQDGENNRDNDDGSIKDDDDDDDNPEENTKNDDEDDDDYDRASKSKGEDVIKKDKNDTNDDRSDDRNDDRNDEIVIDKKSKENEKLDRKVKEEPKKYWFHEIIQDYRILNMKGGLINQFDMVRQIDIDGRPYYKRVVHDYEFFKIILKSFSSDNAKIKLKEYLDILEKFPDETLSASNANFIGDAIRSTFDKEKRLFLSIILGYFIMTRSNTFGNYNLLGKKFPSQYVFECIEKFQPEDWLPDTKEILLTTLRTSIVHEIQHDEYYWVKAMFTSAHSLDPEYNFLECVSNQKFSEKYSGMLVDFYFPRYVTPHISKIESDDKCFIIAKWMIKICSNMDQLLKVWSSLIEHINVRDISLRKVFLERVQFHISSVSAELLVNHFNATPDDFKTEVAESFRRAAFSLLEQTSNHKWTTSNVDAIYCILQNDQFEWNKEHHLRALDIISLSKSRILLDKFPTLLNYWFNKYNKNIYSTEQNKIPNICNQWYYSMLHHLNFATDDWKYVYDVFENLTYIYDTIKNRPDILNKLIEIAIDRCNQCSDSRIFGATKYIHKFSTLSQDLVTAFAEMVKEKLLIKDNDDALLQKMQQICACKSNVLEVPNLLCEEILLYVIEKLKTLHPLPDKSDSEISSTLLILLRHSKFWNLVLNPTGEVTRLKSHPYINQVKNIILNFENILIQESITFLFLQKLLLNQDDVLIRFFNSEGINKSTLNKLRDQCQSYLNKMDRLHTFYTRFCSQDKVNDLNSFIDDINERSTKLDSLTLKETQSSNHWEKHRISEDAANMVYELIDSQTFRNIFENVIRNRGNVSMENLVNTIIPLVNKKYKKFAQQYKTENWETLKCSNQIMLWQRVNQGNIRNELDFLQIKKTDRLIQTMKHMTQFPIYVERLQHLNDVVLVFKVLYTKSGWLGTMSMILENEYLWLGVLNDFFVYYNKHLANIKDDCWELIKALSMSHDFVKWLRSIAEHNIKNLINSVDDQSDERLIQEETMSSLIQVHQVLVPLIKSDETLTVKRLLRKLTLIVETNPKLGQKIELCNCNRKALENLVKNIDNKTEVTQERISSSVKKGSFTFNRLENDDKCTAILSYTTRIISEKEVTSLKMHVTKFTLNDLLDLRGRALLISKPGVTLDLESLGEEGRRQDLAKQTMNDFVDQVDLAQEICELASKLIQKGHFKYRRFNQNIKGIKQMEDLLDELNVALEEWEKIVNKAQEQYYYLTFFPARQILVFYDYFSQTAKDKEANIIECKDLIKFVNNSVELPPSDVVLNIILNTLNDDTNDETDAVYMNIGSVTEVSGDNNGIRNELVEEVFGQSYYKNLCTLGKILKYLFRNIYNKPKRIPQGIERVKSDFVFSGKLFVAACNDKLLVPNIIMSLYANHELMPQPWQILICTPSTTMEELSIFSKRCFFAAKNGYDKYLFCIANLELVNFELQYQLVNIIRSMSEEYDKYLLALICCREPGVHHHILDQFSQDVHTTNGLDMKSMKKIYKVLCPEVFSVTSELSGLGKTEWIKNKSYELKKSTNSFLINDDVDFRTLVKRFKEFKIQPFESLHLNIVSSNNPRDVNMFIFELLTLGMVVNSIDIAHLRNTTIFIEVASTVDQYLLKSIPIVQCLENTNLIWDIRNFKASMEIHSPIQIVCHYLNAYERTIDAKNLLLQTTGPDAIKSLPEEVCQDLINKYLFDNGTSKQDITSFRFIEIFINVFADQLVRFSSSQFFRVENLKVTIKEKEIRKTLLRTLLDVSKDFATLSVKTKAAQLESTTPLNNDKLSTIVSWGDSNHLLVFFLSQMPDSICALYRDEKRVPENVKKLLKSQHTDRNKRFQLENYNTMDTKQLLEKLESLARKTMHKIKYPRYALSADNLIKMALILLRARASIPVIVCGEAGCGKTSLIGFLSQVVQVKFRSLDLHAGVTEENILSFMVESQKIADTSELWLFFDEINTCNHIGLLADLIAHRMLNGCLIHPNIRLFAACNPYRIRTKDQSNVGLSTKAKKKEIRYEERSNLVYQVKPLPDQILDYVWDYGVLQEKEEERYIQTMVLEALEDEYSNIATFAKLIFKSQIFIREEEEPYSVSLRDVKRAITLVKFFKDSFTDRPQQNGQKKYPPDDDEINISLRCYVLALGLCYQCRLYDQTIRKNYRKEMAKIISNDMSKIGGRKFEFSEESFSYIIRQEQEDYINRMTCPPNTAKNEALLENVLVMIVCILTKIPVFIIGAPGSSKSLAVRLVSQNLKGFDSEDDYFRKLPQVYLIPHQGSSSSTSDGILKVFDKANNYQKTTSKEFPVISVVLLDEVGLAETSPFNPLKVLHYLLEPPYGSDSQTVSVIGISNWRLDNSKSSRALLVQRPKFDRNDLVDTAVRLLSPKIETDEIQTNISKVSLEPLADAYSIYEQTGQEFANFHGLRDYYALVKSLSMAELTPKNIQKALTRNFGGTDKTQELCEKYFAQVLRNFNQQREWEYIPIPIEDLINANLDDKNARHLMVIGKSDSIVNWLTYKLRNRNLDPVIIMGSQFPDDQDDYAYSVLSRIMMCVEAGRPLILTDLEIIYGSLYDLWNQNYIVAGSADNPKYYTRVALGAYANPMLYVHETFRCILVLDETKLETADPPLLNRFEKQKMIIKDTLTTIESQIVEQLLTWVEQMSKIFGIQGNQSKLNEDFKQSDLFIGFDPDETVQSLVIDAKKNYPNSDDHDILKKCKEKLVAIASSDGIIRAEKSELDDEEKKYWKKVYFEQQHHDSIADYIKAALDKSRNPRGLQIIINTFSNINTDVKACLDGIVSCQVDKLSTFKTESQLQNRVKEFWLESTNEMLILQCDVTVVNAGCIKLAKFLIEQFKNEYLMKREKRSDLTLKTKHACIILHIHREQENSSSFNFMCGWDQVTIETLAEQEKSLSELMGKSIEDVINTTYLFENILKQELLWCLLSMKYPSNMRSIEHIKILSANIYKHPKLLECMKTFTRSWLQEKASENWQYEVASNKKLLYIYPSLSVALSTHIRGLVRIPIAKILCALEQHAAIRTFFAVDNPEIDDVDDDNFLLDFWFRMFNNKEVIDLEKIPDPSPDIYSMPPGIYDLKFPFSYYFMKQIDNFKPLYQEEISILSQDPQKIDHTTGEIDEDTFEDYLKELTEKIRSINPLLETAPINRVPELYFKDFVSVIAYSEPGNEDPVQLELIFKRRLGETKVLDTVALHAYWWSHGNSIIAESQIIKLCPQLKNTTIDDLSEIIKNAVTIMLDGIISGEETERWKHDANKIIMLGKKISADSTSLQTLQFYNDLLSIESIRKKDILKIISLGQNSNQIITIEMLDAVFKILNNLSNTERNISKRAIMLSSLDIIPIESDVRIQLYKQLFSGETMPLMSIIIKRIFEIEEEHYKEVFFKLIQNPTNVLQTSRRLYVINESITDLTSEIATLCCDIIQHEYFHKADLATLAPYLQSALKILCSGVQPLKQITAIAFLKEFVRMFWDVVFQDRDQSIKHQLMKIEIEQELLDDLINFMDMAQPLIHSLKIFFLRDLRQRGLSFDDVKRFCKAKSNELPWHSHFSWETNDSSRLPFNPYWHLPKNIQAESAYNRLYQSSDYQQMQRFLGTIQQNNDVESKLILLGIFMIKFHAMRASREFNQAEQRASDFMIKEIGNLHLPFIYKQMIEEIMKNEHELYSIDINITSDELIMKSVLVHIVGLHASIPQDTSPLAAYLQDAQECQSHYIIACQSDYESVLFNAIAQGGVVRYQCDCGFKYVIGDCGRAWVKAKCPECGNVIGGSKHVLAGGNVQLDQAKSSGFKAKDEAGYIEEVPNTQANYSIRSMIPVSYRIIHLIVHTLIAASATRVSTTLFDKTNKKYSDIIQYCMEHIRCDWNVLKKILDISDENLALLFHSILSTMVKEQFPQQKAALKTLTEREDWEIGFSAAYILPKINSVTKTTVEFKSELNKAMGIAKVAKNQLEDEITQELEISPQYNKDYLPRLWRITGKISFDGFNAYYLKNLAQNSKDFPFLNVYFKHEKILSQLKHFHPIIKFVKILYSKLAHKLTREKAEAYTFDEFIQDESKNEHFESFISLKTSYIEFEKSWNVIAGNVRRYQCHDIEPHKLTNNNPVVFGLIEAKDSGIYLCAIIEYLVNIQNRFLEDVISIPDEACSSLKFLQKAAPWATSIQDKTTTISNPYHIPSKQVNSIQQSNIINYEWDNKLLRYSQHNLEIRHGEEVIYDLQKIEQELAQLLISDKVFIEENSEDRLYMEQFPYHMELLHDGSRILNEIKGLITQEPIPTDKISLILDSTNQLGKYQELLQSMEILLCFIKRISTKSGETLIKDFIDQWIQLSNSIEINNFRSILNVELRLKHIVALYELIEDQVANIGISYINDKFKELLDEMMKKEILDSLIIDQQQIIIDNSQQTQIPAEAFVIALKRYMQRFLCIDTNIKVDVPLHIYLSDMSLNLWPDEIKETLVDEMFPQSLLVKNTYEAYKFVKEKIQVSVQMQQQSQTVVKPPQDLCANNPAVLPSLRNKDIPQNLVKPMNKTRGRPHQRGRRNLDIY</sequence>
<dbReference type="PANTHER" id="PTHR22605">
    <property type="entry name" value="RZ-TYPE DOMAIN-CONTAINING PROTEIN"/>
    <property type="match status" value="1"/>
</dbReference>
<dbReference type="SMART" id="SM00382">
    <property type="entry name" value="AAA"/>
    <property type="match status" value="2"/>
</dbReference>
<proteinExistence type="predicted"/>
<keyword evidence="3" id="KW-0479">Metal-binding</keyword>
<keyword evidence="2" id="KW-0963">Cytoplasm</keyword>
<evidence type="ECO:0000256" key="3">
    <source>
        <dbReference type="ARBA" id="ARBA00022723"/>
    </source>
</evidence>
<keyword evidence="6" id="KW-0391">Immunity</keyword>
<protein>
    <submittedName>
        <fullName evidence="10">E3 ubiquitin-protein ligase</fullName>
    </submittedName>
</protein>
<dbReference type="InterPro" id="IPR046439">
    <property type="entry name" value="ZF_RZ_dom"/>
</dbReference>
<dbReference type="EMBL" id="WTPW01000009">
    <property type="protein sequence ID" value="KAF0561195.1"/>
    <property type="molecule type" value="Genomic_DNA"/>
</dbReference>
<dbReference type="Pfam" id="PF20173">
    <property type="entry name" value="ZnF_RZ-type"/>
    <property type="match status" value="1"/>
</dbReference>
<dbReference type="PANTHER" id="PTHR22605:SF1">
    <property type="entry name" value="RZ-TYPE DOMAIN-CONTAINING PROTEIN"/>
    <property type="match status" value="1"/>
</dbReference>
<feature type="domain" description="RZ-type" evidence="9">
    <location>
        <begin position="3953"/>
        <end position="4022"/>
    </location>
</feature>
<evidence type="ECO:0000259" key="9">
    <source>
        <dbReference type="PROSITE" id="PS51981"/>
    </source>
</evidence>
<evidence type="ECO:0000256" key="4">
    <source>
        <dbReference type="ARBA" id="ARBA00022771"/>
    </source>
</evidence>
<dbReference type="PROSITE" id="PS51981">
    <property type="entry name" value="ZF_RZ"/>
    <property type="match status" value="1"/>
</dbReference>
<evidence type="ECO:0000313" key="11">
    <source>
        <dbReference type="Proteomes" id="UP000439903"/>
    </source>
</evidence>
<comment type="caution">
    <text evidence="10">The sequence shown here is derived from an EMBL/GenBank/DDBJ whole genome shotgun (WGS) entry which is preliminary data.</text>
</comment>
<dbReference type="GO" id="GO:0008270">
    <property type="term" value="F:zinc ion binding"/>
    <property type="evidence" value="ECO:0007669"/>
    <property type="project" value="UniProtKB-KW"/>
</dbReference>
<accession>A0A8H4B5B0</accession>
<dbReference type="GO" id="GO:0004842">
    <property type="term" value="F:ubiquitin-protein transferase activity"/>
    <property type="evidence" value="ECO:0007669"/>
    <property type="project" value="InterPro"/>
</dbReference>
<dbReference type="Proteomes" id="UP000439903">
    <property type="component" value="Unassembled WGS sequence"/>
</dbReference>
<evidence type="ECO:0000256" key="5">
    <source>
        <dbReference type="ARBA" id="ARBA00022833"/>
    </source>
</evidence>
<feature type="compositionally biased region" description="Acidic residues" evidence="8">
    <location>
        <begin position="270"/>
        <end position="292"/>
    </location>
</feature>
<dbReference type="InterPro" id="IPR031248">
    <property type="entry name" value="RNF213"/>
</dbReference>
<dbReference type="SUPFAM" id="SSF52540">
    <property type="entry name" value="P-loop containing nucleoside triphosphate hydrolases"/>
    <property type="match status" value="2"/>
</dbReference>
<evidence type="ECO:0000256" key="1">
    <source>
        <dbReference type="ARBA" id="ARBA00004496"/>
    </source>
</evidence>